<evidence type="ECO:0000256" key="1">
    <source>
        <dbReference type="ARBA" id="ARBA00006547"/>
    </source>
</evidence>
<dbReference type="RefSeq" id="WP_257918501.1">
    <property type="nucleotide sequence ID" value="NZ_JAMXQV010000001.1"/>
</dbReference>
<dbReference type="PANTHER" id="PTHR11786:SF0">
    <property type="entry name" value="ARYLAMINE N-ACETYLTRANSFERASE 4-RELATED"/>
    <property type="match status" value="1"/>
</dbReference>
<accession>A0A9X2SGZ5</accession>
<comment type="caution">
    <text evidence="2">The sequence shown here is derived from an EMBL/GenBank/DDBJ whole genome shotgun (WGS) entry which is preliminary data.</text>
</comment>
<name>A0A9X2SGZ5_9PSEU</name>
<dbReference type="Pfam" id="PF00797">
    <property type="entry name" value="Acetyltransf_2"/>
    <property type="match status" value="1"/>
</dbReference>
<proteinExistence type="inferred from homology"/>
<sequence>MGNLDVTGYLARLGLEAEPPSAAALRRLHAAHVERVPYEALEIQLGRPTPLAPSASLARILRGRGGYCYHLNGAFSELLRELGYPVTRHLGGVQGGAGDAPNLDRNHLALTVAALPDEPATPWLVDAGLGDGFHEPLPLREGTYVQGPHTYRLRRSEVAPGGWRFDHDPAGSFVGFDFAPGVAELPDFAEKHAWLSTSPESGFVRVCVIQRRDAAGVDTLRALTLNRHGAKELVESPEAWWTAAADVFGITPDLFTAEERARLWRQVVAQHEAHTSEGPVVAV</sequence>
<dbReference type="InterPro" id="IPR001447">
    <property type="entry name" value="Arylamine_N-AcTrfase"/>
</dbReference>
<dbReference type="Gene3D" id="3.30.2140.10">
    <property type="entry name" value="Arylamine N-acetyltransferase"/>
    <property type="match status" value="1"/>
</dbReference>
<dbReference type="GO" id="GO:0016407">
    <property type="term" value="F:acetyltransferase activity"/>
    <property type="evidence" value="ECO:0007669"/>
    <property type="project" value="InterPro"/>
</dbReference>
<dbReference type="PANTHER" id="PTHR11786">
    <property type="entry name" value="N-HYDROXYARYLAMINE O-ACETYLTRANSFERASE"/>
    <property type="match status" value="1"/>
</dbReference>
<dbReference type="Gene3D" id="2.40.128.150">
    <property type="entry name" value="Cysteine proteinases"/>
    <property type="match status" value="1"/>
</dbReference>
<evidence type="ECO:0000313" key="3">
    <source>
        <dbReference type="Proteomes" id="UP001144096"/>
    </source>
</evidence>
<dbReference type="Proteomes" id="UP001144096">
    <property type="component" value="Unassembled WGS sequence"/>
</dbReference>
<dbReference type="SUPFAM" id="SSF54001">
    <property type="entry name" value="Cysteine proteinases"/>
    <property type="match status" value="1"/>
</dbReference>
<protein>
    <submittedName>
        <fullName evidence="2">Arylamine N-acetyltransferase</fullName>
    </submittedName>
</protein>
<dbReference type="EMBL" id="JAMXQV010000001">
    <property type="protein sequence ID" value="MCR6481884.1"/>
    <property type="molecule type" value="Genomic_DNA"/>
</dbReference>
<comment type="similarity">
    <text evidence="1">Belongs to the arylamine N-acetyltransferase family.</text>
</comment>
<reference evidence="2" key="1">
    <citation type="submission" date="2022-06" db="EMBL/GenBank/DDBJ databases">
        <title>Amycolatopsis iheyaensis sp. nov., a new species of the genus Amycolatopsis isolated from soil in Iheya island, Japan.</title>
        <authorList>
            <person name="Ngamcharungchit C."/>
            <person name="Kanto H."/>
            <person name="Take A."/>
            <person name="Intra B."/>
            <person name="Matsumoto A."/>
            <person name="Panbangred W."/>
            <person name="Inahashi Y."/>
        </authorList>
    </citation>
    <scope>NUCLEOTIDE SEQUENCE</scope>
    <source>
        <strain evidence="2">OK19-0408</strain>
    </source>
</reference>
<organism evidence="2 3">
    <name type="scientific">Amycolatopsis iheyensis</name>
    <dbReference type="NCBI Taxonomy" id="2945988"/>
    <lineage>
        <taxon>Bacteria</taxon>
        <taxon>Bacillati</taxon>
        <taxon>Actinomycetota</taxon>
        <taxon>Actinomycetes</taxon>
        <taxon>Pseudonocardiales</taxon>
        <taxon>Pseudonocardiaceae</taxon>
        <taxon>Amycolatopsis</taxon>
    </lineage>
</organism>
<gene>
    <name evidence="2" type="ORF">M8542_03550</name>
</gene>
<evidence type="ECO:0000313" key="2">
    <source>
        <dbReference type="EMBL" id="MCR6481884.1"/>
    </source>
</evidence>
<keyword evidence="3" id="KW-1185">Reference proteome</keyword>
<dbReference type="AlphaFoldDB" id="A0A9X2SGZ5"/>
<dbReference type="InterPro" id="IPR038765">
    <property type="entry name" value="Papain-like_cys_pep_sf"/>
</dbReference>